<dbReference type="SUPFAM" id="SSF52540">
    <property type="entry name" value="P-loop containing nucleoside triphosphate hydrolases"/>
    <property type="match status" value="1"/>
</dbReference>
<evidence type="ECO:0000256" key="4">
    <source>
        <dbReference type="SAM" id="Coils"/>
    </source>
</evidence>
<dbReference type="InterPro" id="IPR027417">
    <property type="entry name" value="P-loop_NTPase"/>
</dbReference>
<keyword evidence="2" id="KW-0547">Nucleotide-binding</keyword>
<dbReference type="Pfam" id="PF04548">
    <property type="entry name" value="AIG1"/>
    <property type="match status" value="1"/>
</dbReference>
<dbReference type="InterPro" id="IPR045058">
    <property type="entry name" value="GIMA/IAN/Toc"/>
</dbReference>
<keyword evidence="3" id="KW-0342">GTP-binding</keyword>
<dbReference type="FunFam" id="3.40.50.300:FF:002274">
    <property type="entry name" value="Si:dkeyp-69e1.8"/>
    <property type="match status" value="1"/>
</dbReference>
<dbReference type="PANTHER" id="PTHR10903">
    <property type="entry name" value="GTPASE, IMAP FAMILY MEMBER-RELATED"/>
    <property type="match status" value="1"/>
</dbReference>
<dbReference type="InterPro" id="IPR006703">
    <property type="entry name" value="G_AIG1"/>
</dbReference>
<organism evidence="7 8">
    <name type="scientific">Culter alburnus</name>
    <name type="common">Topmouth culter</name>
    <dbReference type="NCBI Taxonomy" id="194366"/>
    <lineage>
        <taxon>Eukaryota</taxon>
        <taxon>Metazoa</taxon>
        <taxon>Chordata</taxon>
        <taxon>Craniata</taxon>
        <taxon>Vertebrata</taxon>
        <taxon>Euteleostomi</taxon>
        <taxon>Actinopterygii</taxon>
        <taxon>Neopterygii</taxon>
        <taxon>Teleostei</taxon>
        <taxon>Ostariophysi</taxon>
        <taxon>Cypriniformes</taxon>
        <taxon>Xenocyprididae</taxon>
        <taxon>Xenocypridinae</taxon>
        <taxon>Culter</taxon>
    </lineage>
</organism>
<reference evidence="7 8" key="1">
    <citation type="submission" date="2024-05" db="EMBL/GenBank/DDBJ databases">
        <title>A high-quality chromosomal-level genome assembly of Topmouth culter (Culter alburnus).</title>
        <authorList>
            <person name="Zhao H."/>
        </authorList>
    </citation>
    <scope>NUCLEOTIDE SEQUENCE [LARGE SCALE GENOMIC DNA]</scope>
    <source>
        <strain evidence="7">CATC2023</strain>
        <tissue evidence="7">Muscle</tissue>
    </source>
</reference>
<dbReference type="PANTHER" id="PTHR10903:SF182">
    <property type="entry name" value="GTPASE IMAP FAMILY MEMBER 4"/>
    <property type="match status" value="1"/>
</dbReference>
<comment type="caution">
    <text evidence="7">The sequence shown here is derived from an EMBL/GenBank/DDBJ whole genome shotgun (WGS) entry which is preliminary data.</text>
</comment>
<keyword evidence="5" id="KW-0812">Transmembrane</keyword>
<evidence type="ECO:0000256" key="5">
    <source>
        <dbReference type="SAM" id="Phobius"/>
    </source>
</evidence>
<sequence length="465" mass="53324">MPQSDWRESSSINSNIKRRIARTSQGSFGSDPQNTINPAPNELRLVLLGKTGAGKSATGNTILGNRRFDDGLSMSSVTKECKRECVTVEERELVLVDTPGFFDTNLTDEELQEEVIHCLALCSPGPHAFLLVVPIERFTEEQQRTVDMILEMFHEDVTHHTILIFSHADRLRGRSIEEFISRQNQKVQELVERFGRRFVAFDNTNPTNRDQVSRLLQRVDKLLARNENRHFISPIIEVMQEAQKIIEKKMQADMAEKMKKIKQEVRKMADDRWRLFIASMTEERQDSERKRKRIQGRIKQIETDIRKEEQNAHPIPERLERFRASLNREQENLRRLEEREMEEEAERMEREYKEKEDLDIWIQEEEQRRLSEEGQNNELLSKRNMKLAIMLSMFMLGVGAGFAPALLAFLFPAAPAVEVGLSAQILSSLLGAGAVESGSVFGTLALVAVKSASVKLAAMTQCSIQ</sequence>
<feature type="transmembrane region" description="Helical" evidence="5">
    <location>
        <begin position="425"/>
        <end position="449"/>
    </location>
</feature>
<evidence type="ECO:0000256" key="1">
    <source>
        <dbReference type="ARBA" id="ARBA00008535"/>
    </source>
</evidence>
<evidence type="ECO:0000313" key="7">
    <source>
        <dbReference type="EMBL" id="KAK9980377.1"/>
    </source>
</evidence>
<evidence type="ECO:0000256" key="3">
    <source>
        <dbReference type="ARBA" id="ARBA00023134"/>
    </source>
</evidence>
<accession>A0AAW2B5T1</accession>
<keyword evidence="8" id="KW-1185">Reference proteome</keyword>
<keyword evidence="5" id="KW-1133">Transmembrane helix</keyword>
<dbReference type="CDD" id="cd01852">
    <property type="entry name" value="AIG1"/>
    <property type="match status" value="1"/>
</dbReference>
<dbReference type="Proteomes" id="UP001479290">
    <property type="component" value="Unassembled WGS sequence"/>
</dbReference>
<keyword evidence="5" id="KW-0472">Membrane</keyword>
<evidence type="ECO:0000259" key="6">
    <source>
        <dbReference type="PROSITE" id="PS51720"/>
    </source>
</evidence>
<comment type="similarity">
    <text evidence="1">Belongs to the TRAFAC class TrmE-Era-EngA-EngB-Septin-like GTPase superfamily. AIG1/Toc34/Toc159-like paraseptin GTPase family. IAN subfamily.</text>
</comment>
<evidence type="ECO:0000256" key="2">
    <source>
        <dbReference type="ARBA" id="ARBA00022741"/>
    </source>
</evidence>
<gene>
    <name evidence="7" type="ORF">ABG768_013742</name>
</gene>
<evidence type="ECO:0000313" key="8">
    <source>
        <dbReference type="Proteomes" id="UP001479290"/>
    </source>
</evidence>
<dbReference type="GO" id="GO:0005525">
    <property type="term" value="F:GTP binding"/>
    <property type="evidence" value="ECO:0007669"/>
    <property type="project" value="UniProtKB-KW"/>
</dbReference>
<proteinExistence type="inferred from homology"/>
<feature type="transmembrane region" description="Helical" evidence="5">
    <location>
        <begin position="387"/>
        <end position="413"/>
    </location>
</feature>
<protein>
    <recommendedName>
        <fullName evidence="6">AIG1-type G domain-containing protein</fullName>
    </recommendedName>
</protein>
<dbReference type="EMBL" id="JAWDJR010000002">
    <property type="protein sequence ID" value="KAK9980377.1"/>
    <property type="molecule type" value="Genomic_DNA"/>
</dbReference>
<feature type="domain" description="AIG1-type G" evidence="6">
    <location>
        <begin position="40"/>
        <end position="240"/>
    </location>
</feature>
<dbReference type="PROSITE" id="PS51720">
    <property type="entry name" value="G_AIG1"/>
    <property type="match status" value="1"/>
</dbReference>
<feature type="coiled-coil region" evidence="4">
    <location>
        <begin position="277"/>
        <end position="382"/>
    </location>
</feature>
<keyword evidence="4" id="KW-0175">Coiled coil</keyword>
<dbReference type="Gene3D" id="3.40.50.300">
    <property type="entry name" value="P-loop containing nucleotide triphosphate hydrolases"/>
    <property type="match status" value="1"/>
</dbReference>
<dbReference type="AlphaFoldDB" id="A0AAW2B5T1"/>
<name>A0AAW2B5T1_CULAL</name>